<dbReference type="AlphaFoldDB" id="A0A319EA61"/>
<dbReference type="VEuPathDB" id="FungiDB:BO78DRAFT_386900"/>
<dbReference type="EMBL" id="KZ826350">
    <property type="protein sequence ID" value="PYI06300.1"/>
    <property type="molecule type" value="Genomic_DNA"/>
</dbReference>
<name>A0A319EA61_ASPSB</name>
<proteinExistence type="predicted"/>
<protein>
    <recommendedName>
        <fullName evidence="1">2EXR domain-containing protein</fullName>
    </recommendedName>
</protein>
<reference evidence="2 3" key="1">
    <citation type="submission" date="2018-02" db="EMBL/GenBank/DDBJ databases">
        <title>The genomes of Aspergillus section Nigri reveals drivers in fungal speciation.</title>
        <authorList>
            <consortium name="DOE Joint Genome Institute"/>
            <person name="Vesth T.C."/>
            <person name="Nybo J."/>
            <person name="Theobald S."/>
            <person name="Brandl J."/>
            <person name="Frisvad J.C."/>
            <person name="Nielsen K.F."/>
            <person name="Lyhne E.K."/>
            <person name="Kogle M.E."/>
            <person name="Kuo A."/>
            <person name="Riley R."/>
            <person name="Clum A."/>
            <person name="Nolan M."/>
            <person name="Lipzen A."/>
            <person name="Salamov A."/>
            <person name="Henrissat B."/>
            <person name="Wiebenga A."/>
            <person name="De vries R.P."/>
            <person name="Grigoriev I.V."/>
            <person name="Mortensen U.H."/>
            <person name="Andersen M.R."/>
            <person name="Baker S.E."/>
        </authorList>
    </citation>
    <scope>NUCLEOTIDE SEQUENCE [LARGE SCALE GENOMIC DNA]</scope>
    <source>
        <strain evidence="2 3">CBS 121057</strain>
    </source>
</reference>
<feature type="domain" description="2EXR" evidence="1">
    <location>
        <begin position="12"/>
        <end position="91"/>
    </location>
</feature>
<dbReference type="Proteomes" id="UP000248423">
    <property type="component" value="Unassembled WGS sequence"/>
</dbReference>
<evidence type="ECO:0000313" key="3">
    <source>
        <dbReference type="Proteomes" id="UP000248423"/>
    </source>
</evidence>
<accession>A0A319EA61</accession>
<keyword evidence="3" id="KW-1185">Reference proteome</keyword>
<dbReference type="OrthoDB" id="3546385at2759"/>
<dbReference type="Pfam" id="PF20150">
    <property type="entry name" value="2EXR"/>
    <property type="match status" value="1"/>
</dbReference>
<gene>
    <name evidence="2" type="ORF">BO78DRAFT_386900</name>
</gene>
<organism evidence="2 3">
    <name type="scientific">Aspergillus sclerotiicarbonarius (strain CBS 121057 / IBT 28362)</name>
    <dbReference type="NCBI Taxonomy" id="1448318"/>
    <lineage>
        <taxon>Eukaryota</taxon>
        <taxon>Fungi</taxon>
        <taxon>Dikarya</taxon>
        <taxon>Ascomycota</taxon>
        <taxon>Pezizomycotina</taxon>
        <taxon>Eurotiomycetes</taxon>
        <taxon>Eurotiomycetidae</taxon>
        <taxon>Eurotiales</taxon>
        <taxon>Aspergillaceae</taxon>
        <taxon>Aspergillus</taxon>
        <taxon>Aspergillus subgen. Circumdati</taxon>
    </lineage>
</organism>
<evidence type="ECO:0000313" key="2">
    <source>
        <dbReference type="EMBL" id="PYI06300.1"/>
    </source>
</evidence>
<sequence>MTESTNPQSPQFLQFPLLPTEIRLQIWQTALPNPDRQALFCYKKGCWKTRPDDEGHFMVEFHPDCLDPIHVSVPLFLVNHEAHAIAHRWIHEQGLAIRFHRPTNTFLFLRRYHPASDGLYVPHAQYRGFICEPVYLPFEPESEALGTDYGTVAPQVSRIAFPKTVLLEDDHYHRLTWLFEDPSYENTREVLVVMNDAAANLRQWGWEVVPGAEQLVWDHDQRAFRREMGRQGQDLEADAFFRLVERASVGIDETDGWRRNRPFEVKPVFLRADLELVYTGASQAALSEDYLEERFTKQLPEQYI</sequence>
<dbReference type="InterPro" id="IPR045518">
    <property type="entry name" value="2EXR"/>
</dbReference>
<evidence type="ECO:0000259" key="1">
    <source>
        <dbReference type="Pfam" id="PF20150"/>
    </source>
</evidence>